<evidence type="ECO:0000313" key="7">
    <source>
        <dbReference type="Proteomes" id="UP001470230"/>
    </source>
</evidence>
<gene>
    <name evidence="6" type="ORF">M9Y10_002084</name>
</gene>
<keyword evidence="4" id="KW-0131">Cell cycle</keyword>
<keyword evidence="3" id="KW-0833">Ubl conjugation pathway</keyword>
<sequence>MLESISTTSLSSPIKLAEWSPKMDLIALTYLNSPETVELRRMDWTKVNSITLDSLAIAICFNPDGRMICVATSDNKLLLFNIEDSHVLTSMTFYNEITTVTIDECNGISITAVGFSDSSVFLFSDFHFSLCRFELTQPAMKISLCENEIFCLHEDHKTVTCFTLPFIESDAPFIKSVSKAFSSYWMHYHKIEKSSAQLIDLWNQIWEESSQFTPHNEDLARRFLLGQTPPELATEVHISRLHKSIAHEFTEMQNILAQDIIVSFIELDKATEQIKAALDMSTKLRINLGSTTSKKQIHNSLTMLDNLRRLSKCFEALFAFLVKSQNNTQQAQSQQTPNQTNQDNQETQNYYFLTKTNVSRSEFADFLVNFFHKFDLLDISIGEPPDSDPVFQAVHKNDIELPYRFSYVNKERCTCIGPKLVLYDLKQNESKQYDIAGQALAAYPFGDGDVGCFSESDGKAIFTMISNCEEEEGQTNQASAEVSLENSTVFFISPRRIALVESTELFASVIDLEIPENEDEEDEQ</sequence>
<feature type="domain" description="Anaphase-promoting complex subunit 4-like WD40" evidence="5">
    <location>
        <begin position="18"/>
        <end position="101"/>
    </location>
</feature>
<dbReference type="PANTHER" id="PTHR13260">
    <property type="entry name" value="ANAPHASE PROMOTING COMPLEX SUBUNIT 4 APC4"/>
    <property type="match status" value="1"/>
</dbReference>
<evidence type="ECO:0000313" key="6">
    <source>
        <dbReference type="EMBL" id="KAK8899762.1"/>
    </source>
</evidence>
<accession>A0ABR2LAG2</accession>
<proteinExistence type="predicted"/>
<dbReference type="Pfam" id="PF12894">
    <property type="entry name" value="ANAPC4_WD40"/>
    <property type="match status" value="1"/>
</dbReference>
<keyword evidence="7" id="KW-1185">Reference proteome</keyword>
<evidence type="ECO:0000259" key="5">
    <source>
        <dbReference type="Pfam" id="PF12894"/>
    </source>
</evidence>
<evidence type="ECO:0000256" key="1">
    <source>
        <dbReference type="ARBA" id="ARBA00022618"/>
    </source>
</evidence>
<dbReference type="PANTHER" id="PTHR13260:SF0">
    <property type="entry name" value="ANAPHASE-PROMOTING COMPLEX SUBUNIT 4"/>
    <property type="match status" value="1"/>
</dbReference>
<dbReference type="InterPro" id="IPR015943">
    <property type="entry name" value="WD40/YVTN_repeat-like_dom_sf"/>
</dbReference>
<evidence type="ECO:0000256" key="4">
    <source>
        <dbReference type="ARBA" id="ARBA00023306"/>
    </source>
</evidence>
<dbReference type="SUPFAM" id="SSF50978">
    <property type="entry name" value="WD40 repeat-like"/>
    <property type="match status" value="1"/>
</dbReference>
<keyword evidence="2" id="KW-0498">Mitosis</keyword>
<evidence type="ECO:0000256" key="3">
    <source>
        <dbReference type="ARBA" id="ARBA00022786"/>
    </source>
</evidence>
<protein>
    <recommendedName>
        <fullName evidence="5">Anaphase-promoting complex subunit 4-like WD40 domain-containing protein</fullName>
    </recommendedName>
</protein>
<dbReference type="InterPro" id="IPR036322">
    <property type="entry name" value="WD40_repeat_dom_sf"/>
</dbReference>
<dbReference type="InterPro" id="IPR024789">
    <property type="entry name" value="APC4"/>
</dbReference>
<keyword evidence="1" id="KW-0132">Cell division</keyword>
<evidence type="ECO:0000256" key="2">
    <source>
        <dbReference type="ARBA" id="ARBA00022776"/>
    </source>
</evidence>
<dbReference type="InterPro" id="IPR024977">
    <property type="entry name" value="Apc4-like_WD40_dom"/>
</dbReference>
<dbReference type="Proteomes" id="UP001470230">
    <property type="component" value="Unassembled WGS sequence"/>
</dbReference>
<reference evidence="6 7" key="1">
    <citation type="submission" date="2024-04" db="EMBL/GenBank/DDBJ databases">
        <title>Tritrichomonas musculus Genome.</title>
        <authorList>
            <person name="Alves-Ferreira E."/>
            <person name="Grigg M."/>
            <person name="Lorenzi H."/>
            <person name="Galac M."/>
        </authorList>
    </citation>
    <scope>NUCLEOTIDE SEQUENCE [LARGE SCALE GENOMIC DNA]</scope>
    <source>
        <strain evidence="6 7">EAF2021</strain>
    </source>
</reference>
<dbReference type="EMBL" id="JAPFFF010000001">
    <property type="protein sequence ID" value="KAK8899762.1"/>
    <property type="molecule type" value="Genomic_DNA"/>
</dbReference>
<name>A0ABR2LAG2_9EUKA</name>
<organism evidence="6 7">
    <name type="scientific">Tritrichomonas musculus</name>
    <dbReference type="NCBI Taxonomy" id="1915356"/>
    <lineage>
        <taxon>Eukaryota</taxon>
        <taxon>Metamonada</taxon>
        <taxon>Parabasalia</taxon>
        <taxon>Tritrichomonadida</taxon>
        <taxon>Tritrichomonadidae</taxon>
        <taxon>Tritrichomonas</taxon>
    </lineage>
</organism>
<dbReference type="Gene3D" id="2.130.10.10">
    <property type="entry name" value="YVTN repeat-like/Quinoprotein amine dehydrogenase"/>
    <property type="match status" value="1"/>
</dbReference>
<comment type="caution">
    <text evidence="6">The sequence shown here is derived from an EMBL/GenBank/DDBJ whole genome shotgun (WGS) entry which is preliminary data.</text>
</comment>